<dbReference type="AlphaFoldDB" id="A0A803MW97"/>
<reference evidence="2" key="2">
    <citation type="submission" date="2021-03" db="UniProtKB">
        <authorList>
            <consortium name="EnsemblPlants"/>
        </authorList>
    </citation>
    <scope>IDENTIFICATION</scope>
</reference>
<feature type="region of interest" description="Disordered" evidence="1">
    <location>
        <begin position="204"/>
        <end position="230"/>
    </location>
</feature>
<evidence type="ECO:0000313" key="2">
    <source>
        <dbReference type="EnsemblPlants" id="AUR62036262-RA:cds"/>
    </source>
</evidence>
<evidence type="ECO:0008006" key="4">
    <source>
        <dbReference type="Google" id="ProtNLM"/>
    </source>
</evidence>
<feature type="compositionally biased region" description="Basic and acidic residues" evidence="1">
    <location>
        <begin position="204"/>
        <end position="215"/>
    </location>
</feature>
<organism evidence="2 3">
    <name type="scientific">Chenopodium quinoa</name>
    <name type="common">Quinoa</name>
    <dbReference type="NCBI Taxonomy" id="63459"/>
    <lineage>
        <taxon>Eukaryota</taxon>
        <taxon>Viridiplantae</taxon>
        <taxon>Streptophyta</taxon>
        <taxon>Embryophyta</taxon>
        <taxon>Tracheophyta</taxon>
        <taxon>Spermatophyta</taxon>
        <taxon>Magnoliopsida</taxon>
        <taxon>eudicotyledons</taxon>
        <taxon>Gunneridae</taxon>
        <taxon>Pentapetalae</taxon>
        <taxon>Caryophyllales</taxon>
        <taxon>Chenopodiaceae</taxon>
        <taxon>Chenopodioideae</taxon>
        <taxon>Atripliceae</taxon>
        <taxon>Chenopodium</taxon>
    </lineage>
</organism>
<dbReference type="Gramene" id="AUR62036262-RA">
    <property type="protein sequence ID" value="AUR62036262-RA:cds"/>
    <property type="gene ID" value="AUR62036262"/>
</dbReference>
<name>A0A803MW97_CHEQI</name>
<dbReference type="Proteomes" id="UP000596660">
    <property type="component" value="Unplaced"/>
</dbReference>
<protein>
    <recommendedName>
        <fullName evidence="4">DUF4283 domain-containing protein</fullName>
    </recommendedName>
</protein>
<reference evidence="2" key="1">
    <citation type="journal article" date="2017" name="Nature">
        <title>The genome of Chenopodium quinoa.</title>
        <authorList>
            <person name="Jarvis D.E."/>
            <person name="Ho Y.S."/>
            <person name="Lightfoot D.J."/>
            <person name="Schmoeckel S.M."/>
            <person name="Li B."/>
            <person name="Borm T.J.A."/>
            <person name="Ohyanagi H."/>
            <person name="Mineta K."/>
            <person name="Michell C.T."/>
            <person name="Saber N."/>
            <person name="Kharbatia N.M."/>
            <person name="Rupper R.R."/>
            <person name="Sharp A.R."/>
            <person name="Dally N."/>
            <person name="Boughton B.A."/>
            <person name="Woo Y.H."/>
            <person name="Gao G."/>
            <person name="Schijlen E.G.W.M."/>
            <person name="Guo X."/>
            <person name="Momin A.A."/>
            <person name="Negrao S."/>
            <person name="Al-Babili S."/>
            <person name="Gehring C."/>
            <person name="Roessner U."/>
            <person name="Jung C."/>
            <person name="Murphy K."/>
            <person name="Arold S.T."/>
            <person name="Gojobori T."/>
            <person name="van der Linden C.G."/>
            <person name="van Loo E.N."/>
            <person name="Jellen E.N."/>
            <person name="Maughan P.J."/>
            <person name="Tester M."/>
        </authorList>
    </citation>
    <scope>NUCLEOTIDE SEQUENCE [LARGE SCALE GENOMIC DNA]</scope>
    <source>
        <strain evidence="2">cv. PI 614886</strain>
    </source>
</reference>
<sequence>MESDLIKDWEKFSLMEEEEIVVGSGENADLGVGSNDQIHLALVGKLCTFFKKEDKEKIMEGRPWFFDGKLLLLGDIQGGEQPSEIEFFSSPMWIRLFDVPFNRRCASFMFDLGESLDEVTKEVHPKAREAKLALVFDVANNKEVLRPRGLIDSVTDPLPEGINKALDVAMAGVKDNGAGKSISVKGGKNKTQRTWKRVARMEEGYRGRGAADHKGGNGGEGGGKRGGSNMVIHDQTCKRRKGALEFITRSSINKVEGSGGGHTLEEQ</sequence>
<evidence type="ECO:0000256" key="1">
    <source>
        <dbReference type="SAM" id="MobiDB-lite"/>
    </source>
</evidence>
<feature type="compositionally biased region" description="Gly residues" evidence="1">
    <location>
        <begin position="216"/>
        <end position="226"/>
    </location>
</feature>
<keyword evidence="3" id="KW-1185">Reference proteome</keyword>
<evidence type="ECO:0000313" key="3">
    <source>
        <dbReference type="Proteomes" id="UP000596660"/>
    </source>
</evidence>
<accession>A0A803MW97</accession>
<proteinExistence type="predicted"/>
<dbReference type="EnsemblPlants" id="AUR62036262-RA">
    <property type="protein sequence ID" value="AUR62036262-RA:cds"/>
    <property type="gene ID" value="AUR62036262"/>
</dbReference>